<comment type="caution">
    <text evidence="1">The sequence shown here is derived from an EMBL/GenBank/DDBJ whole genome shotgun (WGS) entry which is preliminary data.</text>
</comment>
<dbReference type="AlphaFoldDB" id="A0A9N9K657"/>
<organism evidence="1 2">
    <name type="scientific">Dentiscutata erythropus</name>
    <dbReference type="NCBI Taxonomy" id="1348616"/>
    <lineage>
        <taxon>Eukaryota</taxon>
        <taxon>Fungi</taxon>
        <taxon>Fungi incertae sedis</taxon>
        <taxon>Mucoromycota</taxon>
        <taxon>Glomeromycotina</taxon>
        <taxon>Glomeromycetes</taxon>
        <taxon>Diversisporales</taxon>
        <taxon>Gigasporaceae</taxon>
        <taxon>Dentiscutata</taxon>
    </lineage>
</organism>
<proteinExistence type="predicted"/>
<evidence type="ECO:0000313" key="1">
    <source>
        <dbReference type="EMBL" id="CAG8813118.1"/>
    </source>
</evidence>
<gene>
    <name evidence="1" type="ORF">DERYTH_LOCUS25745</name>
</gene>
<dbReference type="OrthoDB" id="2441693at2759"/>
<name>A0A9N9K657_9GLOM</name>
<protein>
    <submittedName>
        <fullName evidence="1">5412_t:CDS:1</fullName>
    </submittedName>
</protein>
<dbReference type="EMBL" id="CAJVPY010049688">
    <property type="protein sequence ID" value="CAG8813118.1"/>
    <property type="molecule type" value="Genomic_DNA"/>
</dbReference>
<sequence>MDDIEWDSFIEIPDIFSDTNFLPPFDNEDSDSIIDINPCSLYSNQINNDIVVNTDLSMFTEHNNNHLLFSKYGDNPTPLFEDENTSSSLFGNDNNPSNIDAFSYQHNLRVRNEFDDWPSVDRFIYNYCLERGFGYQVFHNDKDSNDPSITRRKSFRCSSSGTYESWKAIDQNSHHIRVPQKRIVDGIAPLHFQKLRIL</sequence>
<keyword evidence="2" id="KW-1185">Reference proteome</keyword>
<accession>A0A9N9K657</accession>
<reference evidence="1" key="1">
    <citation type="submission" date="2021-06" db="EMBL/GenBank/DDBJ databases">
        <authorList>
            <person name="Kallberg Y."/>
            <person name="Tangrot J."/>
            <person name="Rosling A."/>
        </authorList>
    </citation>
    <scope>NUCLEOTIDE SEQUENCE</scope>
    <source>
        <strain evidence="1">MA453B</strain>
    </source>
</reference>
<dbReference type="Proteomes" id="UP000789405">
    <property type="component" value="Unassembled WGS sequence"/>
</dbReference>
<evidence type="ECO:0000313" key="2">
    <source>
        <dbReference type="Proteomes" id="UP000789405"/>
    </source>
</evidence>